<dbReference type="OrthoDB" id="10250478at2759"/>
<dbReference type="Gene3D" id="1.20.1050.10">
    <property type="match status" value="1"/>
</dbReference>
<sequence>MASFEVATKANLASVLPSLLVATHLQRQHSSLLPHVFKSFHDGVTLTGKDVIQMSLRDGKVLTGFSIVRYLGELANNDSINTDTKHASSVHEWIERSEKFLATDFKTLRNSLYELNSHMTLRSFIVGHNLSVADLAVWATIRGNRISHALIKQAPVEENALRWYTFIEESNPWLSETISELMSFESKERAAASAAGASYEIDLPNVDGPMVTRFPPEPSGYLHIGHAKAALLNDYFAHKGSGTLICRFDDTNPSKESMEFQDAILEDLKLMAIIPEKTSYSSDYFQEMYKFALQLINAGKAFADDSALGKGDEDRKNRLPSKRRNLSIEETLKHFAEMKTGSEEGLRWCLRARIAYDSPNGTMRDPVIYRCNLTA</sequence>
<dbReference type="FunFam" id="3.90.800.10:FF:000001">
    <property type="entry name" value="Glutamine--tRNA ligase"/>
    <property type="match status" value="1"/>
</dbReference>
<name>A0A7D8UPL1_9HELO</name>
<dbReference type="PROSITE" id="PS00178">
    <property type="entry name" value="AA_TRNA_LIGASE_I"/>
    <property type="match status" value="1"/>
</dbReference>
<dbReference type="Pfam" id="PF00749">
    <property type="entry name" value="tRNA-synt_1c"/>
    <property type="match status" value="1"/>
</dbReference>
<evidence type="ECO:0000256" key="5">
    <source>
        <dbReference type="ARBA" id="ARBA00023146"/>
    </source>
</evidence>
<evidence type="ECO:0000256" key="4">
    <source>
        <dbReference type="ARBA" id="ARBA00022917"/>
    </source>
</evidence>
<keyword evidence="9" id="KW-1185">Reference proteome</keyword>
<dbReference type="GO" id="GO:0004818">
    <property type="term" value="F:glutamate-tRNA ligase activity"/>
    <property type="evidence" value="ECO:0007669"/>
    <property type="project" value="TreeGrafter"/>
</dbReference>
<dbReference type="SUPFAM" id="SSF52374">
    <property type="entry name" value="Nucleotidylyl transferase"/>
    <property type="match status" value="1"/>
</dbReference>
<dbReference type="Proteomes" id="UP000481288">
    <property type="component" value="Unassembled WGS sequence"/>
</dbReference>
<dbReference type="Gene3D" id="3.40.50.620">
    <property type="entry name" value="HUPs"/>
    <property type="match status" value="1"/>
</dbReference>
<dbReference type="InterPro" id="IPR036282">
    <property type="entry name" value="Glutathione-S-Trfase_C_sf"/>
</dbReference>
<keyword evidence="3 6" id="KW-0067">ATP-binding</keyword>
<feature type="domain" description="Glutamyl/glutaminyl-tRNA synthetase class Ib catalytic" evidence="7">
    <location>
        <begin position="211"/>
        <end position="374"/>
    </location>
</feature>
<evidence type="ECO:0000259" key="7">
    <source>
        <dbReference type="Pfam" id="PF00749"/>
    </source>
</evidence>
<evidence type="ECO:0000256" key="6">
    <source>
        <dbReference type="RuleBase" id="RU363037"/>
    </source>
</evidence>
<dbReference type="PANTHER" id="PTHR43097">
    <property type="entry name" value="GLUTAMINE-TRNA LIGASE"/>
    <property type="match status" value="1"/>
</dbReference>
<evidence type="ECO:0000313" key="8">
    <source>
        <dbReference type="EMBL" id="TVY54334.1"/>
    </source>
</evidence>
<dbReference type="GO" id="GO:0017102">
    <property type="term" value="C:methionyl glutamyl tRNA synthetase complex"/>
    <property type="evidence" value="ECO:0007669"/>
    <property type="project" value="TreeGrafter"/>
</dbReference>
<organism evidence="8 9">
    <name type="scientific">Lachnellula cervina</name>
    <dbReference type="NCBI Taxonomy" id="1316786"/>
    <lineage>
        <taxon>Eukaryota</taxon>
        <taxon>Fungi</taxon>
        <taxon>Dikarya</taxon>
        <taxon>Ascomycota</taxon>
        <taxon>Pezizomycotina</taxon>
        <taxon>Leotiomycetes</taxon>
        <taxon>Helotiales</taxon>
        <taxon>Lachnaceae</taxon>
        <taxon>Lachnellula</taxon>
    </lineage>
</organism>
<dbReference type="EMBL" id="QGMG01000352">
    <property type="protein sequence ID" value="TVY54334.1"/>
    <property type="molecule type" value="Genomic_DNA"/>
</dbReference>
<proteinExistence type="inferred from homology"/>
<dbReference type="PRINTS" id="PR00987">
    <property type="entry name" value="TRNASYNTHGLU"/>
</dbReference>
<dbReference type="GO" id="GO:0006424">
    <property type="term" value="P:glutamyl-tRNA aminoacylation"/>
    <property type="evidence" value="ECO:0007669"/>
    <property type="project" value="TreeGrafter"/>
</dbReference>
<evidence type="ECO:0000313" key="9">
    <source>
        <dbReference type="Proteomes" id="UP000481288"/>
    </source>
</evidence>
<dbReference type="InterPro" id="IPR000924">
    <property type="entry name" value="Glu/Gln-tRNA-synth"/>
</dbReference>
<dbReference type="GO" id="GO:0005829">
    <property type="term" value="C:cytosol"/>
    <property type="evidence" value="ECO:0007669"/>
    <property type="project" value="TreeGrafter"/>
</dbReference>
<dbReference type="InterPro" id="IPR020058">
    <property type="entry name" value="Glu/Gln-tRNA-synth_Ib_cat-dom"/>
</dbReference>
<dbReference type="AlphaFoldDB" id="A0A7D8UPL1"/>
<accession>A0A7D8UPL1</accession>
<protein>
    <submittedName>
        <fullName evidence="8">Glutamate--tRNA ligase, cytoplasmic</fullName>
    </submittedName>
</protein>
<gene>
    <name evidence="8" type="primary">GUS1</name>
    <name evidence="8" type="ORF">LCER1_G005099</name>
</gene>
<dbReference type="GO" id="GO:0005524">
    <property type="term" value="F:ATP binding"/>
    <property type="evidence" value="ECO:0007669"/>
    <property type="project" value="UniProtKB-KW"/>
</dbReference>
<dbReference type="PANTHER" id="PTHR43097:SF5">
    <property type="entry name" value="GLUTAMATE--TRNA LIGASE"/>
    <property type="match status" value="1"/>
</dbReference>
<keyword evidence="1 6" id="KW-0436">Ligase</keyword>
<reference evidence="8 9" key="1">
    <citation type="submission" date="2018-05" db="EMBL/GenBank/DDBJ databases">
        <title>Whole genome sequencing for identification of molecular markers to develop diagnostic detection tools for the regulated plant pathogen Lachnellula willkommii.</title>
        <authorList>
            <person name="Giroux E."/>
            <person name="Bilodeau G."/>
        </authorList>
    </citation>
    <scope>NUCLEOTIDE SEQUENCE [LARGE SCALE GENOMIC DNA]</scope>
    <source>
        <strain evidence="8 9">CBS 625.97</strain>
    </source>
</reference>
<dbReference type="InterPro" id="IPR050132">
    <property type="entry name" value="Gln/Glu-tRNA_Ligase"/>
</dbReference>
<dbReference type="InterPro" id="IPR014729">
    <property type="entry name" value="Rossmann-like_a/b/a_fold"/>
</dbReference>
<keyword evidence="4 6" id="KW-0648">Protein biosynthesis</keyword>
<evidence type="ECO:0000256" key="3">
    <source>
        <dbReference type="ARBA" id="ARBA00022840"/>
    </source>
</evidence>
<dbReference type="SUPFAM" id="SSF47616">
    <property type="entry name" value="GST C-terminal domain-like"/>
    <property type="match status" value="1"/>
</dbReference>
<comment type="similarity">
    <text evidence="6">Belongs to the class-I aminoacyl-tRNA synthetase family.</text>
</comment>
<keyword evidence="2 6" id="KW-0547">Nucleotide-binding</keyword>
<dbReference type="Gene3D" id="3.90.800.10">
    <property type="entry name" value="Glutamyl-tRNA Synthetase, Domain 3"/>
    <property type="match status" value="1"/>
</dbReference>
<evidence type="ECO:0000256" key="2">
    <source>
        <dbReference type="ARBA" id="ARBA00022741"/>
    </source>
</evidence>
<evidence type="ECO:0000256" key="1">
    <source>
        <dbReference type="ARBA" id="ARBA00022598"/>
    </source>
</evidence>
<comment type="caution">
    <text evidence="8">The sequence shown here is derived from an EMBL/GenBank/DDBJ whole genome shotgun (WGS) entry which is preliminary data.</text>
</comment>
<dbReference type="InterPro" id="IPR001412">
    <property type="entry name" value="aa-tRNA-synth_I_CS"/>
</dbReference>
<keyword evidence="5 6" id="KW-0030">Aminoacyl-tRNA synthetase</keyword>